<dbReference type="OrthoDB" id="9762493at2"/>
<dbReference type="CDD" id="cd00130">
    <property type="entry name" value="PAS"/>
    <property type="match status" value="2"/>
</dbReference>
<evidence type="ECO:0000256" key="16">
    <source>
        <dbReference type="PROSITE-ProRule" id="PRU00169"/>
    </source>
</evidence>
<dbReference type="Pfam" id="PF01627">
    <property type="entry name" value="Hpt"/>
    <property type="match status" value="1"/>
</dbReference>
<dbReference type="SUPFAM" id="SSF47384">
    <property type="entry name" value="Homodimeric domain of signal transducing histidine kinase"/>
    <property type="match status" value="1"/>
</dbReference>
<dbReference type="SUPFAM" id="SSF47226">
    <property type="entry name" value="Histidine-containing phosphotransfer domain, HPT domain"/>
    <property type="match status" value="1"/>
</dbReference>
<dbReference type="InterPro" id="IPR000700">
    <property type="entry name" value="PAS-assoc_C"/>
</dbReference>
<dbReference type="Proteomes" id="UP000322214">
    <property type="component" value="Chromosome"/>
</dbReference>
<evidence type="ECO:0000256" key="11">
    <source>
        <dbReference type="ARBA" id="ARBA00022989"/>
    </source>
</evidence>
<evidence type="ECO:0000256" key="15">
    <source>
        <dbReference type="PROSITE-ProRule" id="PRU00110"/>
    </source>
</evidence>
<dbReference type="InterPro" id="IPR013656">
    <property type="entry name" value="PAS_4"/>
</dbReference>
<dbReference type="CDD" id="cd16922">
    <property type="entry name" value="HATPase_EvgS-ArcB-TorS-like"/>
    <property type="match status" value="1"/>
</dbReference>
<dbReference type="AlphaFoldDB" id="A0A5B9P497"/>
<dbReference type="GO" id="GO:0000155">
    <property type="term" value="F:phosphorelay sensor kinase activity"/>
    <property type="evidence" value="ECO:0007669"/>
    <property type="project" value="InterPro"/>
</dbReference>
<dbReference type="PROSITE" id="PS50894">
    <property type="entry name" value="HPT"/>
    <property type="match status" value="1"/>
</dbReference>
<dbReference type="InterPro" id="IPR008207">
    <property type="entry name" value="Sig_transdc_His_kin_Hpt_dom"/>
</dbReference>
<dbReference type="EC" id="2.7.13.3" evidence="3"/>
<evidence type="ECO:0000256" key="17">
    <source>
        <dbReference type="SAM" id="Coils"/>
    </source>
</evidence>
<dbReference type="SMART" id="SM00448">
    <property type="entry name" value="REC"/>
    <property type="match status" value="2"/>
</dbReference>
<dbReference type="SMART" id="SM00091">
    <property type="entry name" value="PAS"/>
    <property type="match status" value="2"/>
</dbReference>
<evidence type="ECO:0000259" key="18">
    <source>
        <dbReference type="PROSITE" id="PS50109"/>
    </source>
</evidence>
<keyword evidence="11" id="KW-1133">Transmembrane helix</keyword>
<feature type="coiled-coil region" evidence="17">
    <location>
        <begin position="247"/>
        <end position="274"/>
    </location>
</feature>
<dbReference type="SMART" id="SM00387">
    <property type="entry name" value="HATPase_c"/>
    <property type="match status" value="1"/>
</dbReference>
<evidence type="ECO:0000256" key="12">
    <source>
        <dbReference type="ARBA" id="ARBA00023012"/>
    </source>
</evidence>
<dbReference type="CDD" id="cd00082">
    <property type="entry name" value="HisKA"/>
    <property type="match status" value="1"/>
</dbReference>
<feature type="domain" description="Response regulatory" evidence="19">
    <location>
        <begin position="513"/>
        <end position="632"/>
    </location>
</feature>
<dbReference type="STRING" id="980251.GCA_001642875_01572"/>
<keyword evidence="7" id="KW-0812">Transmembrane</keyword>
<dbReference type="PANTHER" id="PTHR45339:SF1">
    <property type="entry name" value="HYBRID SIGNAL TRANSDUCTION HISTIDINE KINASE J"/>
    <property type="match status" value="1"/>
</dbReference>
<feature type="domain" description="PAS" evidence="20">
    <location>
        <begin position="132"/>
        <end position="202"/>
    </location>
</feature>
<comment type="subcellular location">
    <subcellularLocation>
        <location evidence="2">Cell membrane</location>
        <topology evidence="2">Multi-pass membrane protein</topology>
    </subcellularLocation>
</comment>
<evidence type="ECO:0000256" key="3">
    <source>
        <dbReference type="ARBA" id="ARBA00012438"/>
    </source>
</evidence>
<evidence type="ECO:0000256" key="13">
    <source>
        <dbReference type="ARBA" id="ARBA00023136"/>
    </source>
</evidence>
<feature type="modified residue" description="4-aspartylphosphate" evidence="16">
    <location>
        <position position="704"/>
    </location>
</feature>
<dbReference type="Pfam" id="PF02518">
    <property type="entry name" value="HATPase_c"/>
    <property type="match status" value="1"/>
</dbReference>
<keyword evidence="6 23" id="KW-0808">Transferase</keyword>
<feature type="domain" description="PAS" evidence="20">
    <location>
        <begin position="11"/>
        <end position="77"/>
    </location>
</feature>
<keyword evidence="4" id="KW-1003">Cell membrane</keyword>
<evidence type="ECO:0000313" key="24">
    <source>
        <dbReference type="Proteomes" id="UP000322214"/>
    </source>
</evidence>
<dbReference type="Gene3D" id="3.40.50.2300">
    <property type="match status" value="1"/>
</dbReference>
<keyword evidence="10" id="KW-0067">ATP-binding</keyword>
<evidence type="ECO:0000256" key="6">
    <source>
        <dbReference type="ARBA" id="ARBA00022679"/>
    </source>
</evidence>
<dbReference type="PROSITE" id="PS50110">
    <property type="entry name" value="RESPONSE_REGULATORY"/>
    <property type="match status" value="2"/>
</dbReference>
<evidence type="ECO:0000256" key="10">
    <source>
        <dbReference type="ARBA" id="ARBA00022840"/>
    </source>
</evidence>
<dbReference type="InterPro" id="IPR001789">
    <property type="entry name" value="Sig_transdc_resp-reg_receiver"/>
</dbReference>
<dbReference type="InterPro" id="IPR036890">
    <property type="entry name" value="HATPase_C_sf"/>
</dbReference>
<dbReference type="Gene3D" id="1.10.287.130">
    <property type="match status" value="1"/>
</dbReference>
<dbReference type="PROSITE" id="PS50113">
    <property type="entry name" value="PAC"/>
    <property type="match status" value="2"/>
</dbReference>
<keyword evidence="5 16" id="KW-0597">Phosphoprotein</keyword>
<evidence type="ECO:0000259" key="20">
    <source>
        <dbReference type="PROSITE" id="PS50112"/>
    </source>
</evidence>
<dbReference type="PRINTS" id="PR00344">
    <property type="entry name" value="BCTRLSENSOR"/>
</dbReference>
<evidence type="ECO:0000256" key="2">
    <source>
        <dbReference type="ARBA" id="ARBA00004651"/>
    </source>
</evidence>
<dbReference type="RefSeq" id="WP_075084367.1">
    <property type="nucleotide sequence ID" value="NZ_CP042912.1"/>
</dbReference>
<dbReference type="PANTHER" id="PTHR45339">
    <property type="entry name" value="HYBRID SIGNAL TRANSDUCTION HISTIDINE KINASE J"/>
    <property type="match status" value="1"/>
</dbReference>
<reference evidence="23 24" key="1">
    <citation type="submission" date="2019-08" db="EMBL/GenBank/DDBJ databases">
        <title>Deep-cultivation of Planctomycetes and their phenomic and genomic characterization uncovers novel biology.</title>
        <authorList>
            <person name="Wiegand S."/>
            <person name="Jogler M."/>
            <person name="Boedeker C."/>
            <person name="Pinto D."/>
            <person name="Vollmers J."/>
            <person name="Rivas-Marin E."/>
            <person name="Kohn T."/>
            <person name="Peeters S.H."/>
            <person name="Heuer A."/>
            <person name="Rast P."/>
            <person name="Oberbeckmann S."/>
            <person name="Bunk B."/>
            <person name="Jeske O."/>
            <person name="Meyerdierks A."/>
            <person name="Storesund J.E."/>
            <person name="Kallscheuer N."/>
            <person name="Luecker S."/>
            <person name="Lage O.M."/>
            <person name="Pohl T."/>
            <person name="Merkel B.J."/>
            <person name="Hornburger P."/>
            <person name="Mueller R.-W."/>
            <person name="Bruemmer F."/>
            <person name="Labrenz M."/>
            <person name="Spormann A.M."/>
            <person name="Op den Camp H."/>
            <person name="Overmann J."/>
            <person name="Amann R."/>
            <person name="Jetten M.S.M."/>
            <person name="Mascher T."/>
            <person name="Medema M.H."/>
            <person name="Devos D.P."/>
            <person name="Kaster A.-K."/>
            <person name="Ovreas L."/>
            <person name="Rohde M."/>
            <person name="Galperin M.Y."/>
            <person name="Jogler C."/>
        </authorList>
    </citation>
    <scope>NUCLEOTIDE SEQUENCE [LARGE SCALE GENOMIC DNA]</scope>
    <source>
        <strain evidence="23 24">FC18</strain>
    </source>
</reference>
<dbReference type="SMART" id="SM00388">
    <property type="entry name" value="HisKA"/>
    <property type="match status" value="1"/>
</dbReference>
<dbReference type="CDD" id="cd00088">
    <property type="entry name" value="HPT"/>
    <property type="match status" value="1"/>
</dbReference>
<dbReference type="FunFam" id="3.30.565.10:FF:000010">
    <property type="entry name" value="Sensor histidine kinase RcsC"/>
    <property type="match status" value="1"/>
</dbReference>
<feature type="modified residue" description="Phosphohistidine" evidence="15">
    <location>
        <position position="845"/>
    </location>
</feature>
<keyword evidence="9 23" id="KW-0418">Kinase</keyword>
<keyword evidence="13" id="KW-0472">Membrane</keyword>
<dbReference type="GO" id="GO:0005524">
    <property type="term" value="F:ATP binding"/>
    <property type="evidence" value="ECO:0007669"/>
    <property type="project" value="UniProtKB-KW"/>
</dbReference>
<dbReference type="PROSITE" id="PS50109">
    <property type="entry name" value="HIS_KIN"/>
    <property type="match status" value="1"/>
</dbReference>
<dbReference type="Pfam" id="PF00512">
    <property type="entry name" value="HisKA"/>
    <property type="match status" value="1"/>
</dbReference>
<dbReference type="InterPro" id="IPR036097">
    <property type="entry name" value="HisK_dim/P_sf"/>
</dbReference>
<dbReference type="SUPFAM" id="SSF52172">
    <property type="entry name" value="CheY-like"/>
    <property type="match status" value="2"/>
</dbReference>
<evidence type="ECO:0000259" key="19">
    <source>
        <dbReference type="PROSITE" id="PS50110"/>
    </source>
</evidence>
<dbReference type="InterPro" id="IPR013655">
    <property type="entry name" value="PAS_fold_3"/>
</dbReference>
<evidence type="ECO:0000256" key="7">
    <source>
        <dbReference type="ARBA" id="ARBA00022692"/>
    </source>
</evidence>
<comment type="catalytic activity">
    <reaction evidence="1">
        <text>ATP + protein L-histidine = ADP + protein N-phospho-L-histidine.</text>
        <dbReference type="EC" id="2.7.13.3"/>
    </reaction>
</comment>
<evidence type="ECO:0000259" key="22">
    <source>
        <dbReference type="PROSITE" id="PS50894"/>
    </source>
</evidence>
<dbReference type="KEGG" id="mff:MFFC18_13030"/>
<evidence type="ECO:0000256" key="4">
    <source>
        <dbReference type="ARBA" id="ARBA00022475"/>
    </source>
</evidence>
<keyword evidence="14" id="KW-0131">Cell cycle</keyword>
<evidence type="ECO:0000256" key="14">
    <source>
        <dbReference type="ARBA" id="ARBA00023306"/>
    </source>
</evidence>
<feature type="domain" description="PAC" evidence="21">
    <location>
        <begin position="204"/>
        <end position="256"/>
    </location>
</feature>
<sequence>MSDPNPYVAGLLELVDNLAFCFSLDGSTLFYFNEAAKRVYGETAEDLAQQPGLWLQRVHEADRDRLQENLSKMPELSSFEQKFRFHASSGEVRGVSGKFHVMTNEAGEPEAIGAIIMDVTDRVKAERRFQESQAIYHALVESLPLNVFRKDLQGRILFANQRFCKEVGLPLEKLLGKKDIELFGKELGEKYEADDRHVIETGEVLHDIEYHPGDGAFKHVEVLKAPVTDTRGNRVGTQGMFWDVTDRIEAEQALREAKEIAENANQAKSDFLANVSHEIRTPMNGIIGMSELVLQEIKSGKSRERVEMILESGESLLSLINEILDFSKIESGKINLDSERFDLRERIGDTVRSFGFRAQEKRVELILHFDPSLPDEIVGDLHRLRQVVVNLVGNAVKFTHDGHVFFSAQSKKETPEDVTIEFTVVDTGIGIPPEDHEKIFREFEQVDSSTTREFGGTGLGLAISSKIVEMMGGKLNVESCPGIGSRFSFEAKFFKGAASNTFGEDERIFIGKSVLVATGHQLHSESLQQQLAWHRMIVGSVTNLDHAKRLLTQHSDEGAPVEIMVLDAMMPDAKPFLRWLVDHEAISLPKLILLNSTARTDSLTVPEGLEVVQQLLKPVKYSELRAAFVSAVTGPDTEIQPISEEVPTGPNRKLGILLVEDNIINQKLALALLEQNGHTVTVACDGAEAVKFFKQQTFDLVLMDIQMPVMDGFEATLCIREYETSQSSLTETPIIALTAYASSADRERCLAAGMNEYISKPIRADALHRLIEQQTGSVSKESQSNGEAPASRVVDWSSAFETVGGHRPLLIELIEVFLKEKDQMLVAVENSIAAEDDQNARIAAHSLKGALGHLGALTASETAGQLESTAGNSPVDMGACHELFGQLKGLVKDVCEEFETFVGKE</sequence>
<keyword evidence="17" id="KW-0175">Coiled coil</keyword>
<dbReference type="SUPFAM" id="SSF55785">
    <property type="entry name" value="PYP-like sensor domain (PAS domain)"/>
    <property type="match status" value="2"/>
</dbReference>
<proteinExistence type="predicted"/>
<dbReference type="Pfam" id="PF00072">
    <property type="entry name" value="Response_reg"/>
    <property type="match status" value="1"/>
</dbReference>
<dbReference type="InterPro" id="IPR004358">
    <property type="entry name" value="Sig_transdc_His_kin-like_C"/>
</dbReference>
<dbReference type="NCBIfam" id="TIGR00229">
    <property type="entry name" value="sensory_box"/>
    <property type="match status" value="2"/>
</dbReference>
<dbReference type="InterPro" id="IPR001610">
    <property type="entry name" value="PAC"/>
</dbReference>
<dbReference type="EMBL" id="CP042912">
    <property type="protein sequence ID" value="QEG21447.1"/>
    <property type="molecule type" value="Genomic_DNA"/>
</dbReference>
<feature type="domain" description="Histidine kinase" evidence="18">
    <location>
        <begin position="274"/>
        <end position="495"/>
    </location>
</feature>
<evidence type="ECO:0000313" key="23">
    <source>
        <dbReference type="EMBL" id="QEG21447.1"/>
    </source>
</evidence>
<dbReference type="Gene3D" id="3.30.565.10">
    <property type="entry name" value="Histidine kinase-like ATPase, C-terminal domain"/>
    <property type="match status" value="1"/>
</dbReference>
<feature type="domain" description="HPt" evidence="22">
    <location>
        <begin position="806"/>
        <end position="901"/>
    </location>
</feature>
<name>A0A5B9P497_9BACT</name>
<evidence type="ECO:0000256" key="5">
    <source>
        <dbReference type="ARBA" id="ARBA00022553"/>
    </source>
</evidence>
<dbReference type="PROSITE" id="PS50112">
    <property type="entry name" value="PAS"/>
    <property type="match status" value="2"/>
</dbReference>
<keyword evidence="8" id="KW-0547">Nucleotide-binding</keyword>
<dbReference type="Gene3D" id="1.20.120.160">
    <property type="entry name" value="HPT domain"/>
    <property type="match status" value="1"/>
</dbReference>
<dbReference type="InterPro" id="IPR035965">
    <property type="entry name" value="PAS-like_dom_sf"/>
</dbReference>
<keyword evidence="24" id="KW-1185">Reference proteome</keyword>
<evidence type="ECO:0000256" key="1">
    <source>
        <dbReference type="ARBA" id="ARBA00000085"/>
    </source>
</evidence>
<evidence type="ECO:0000256" key="9">
    <source>
        <dbReference type="ARBA" id="ARBA00022777"/>
    </source>
</evidence>
<gene>
    <name evidence="23" type="primary">barA_3</name>
    <name evidence="23" type="ORF">MFFC18_13030</name>
</gene>
<keyword evidence="12" id="KW-0902">Two-component regulatory system</keyword>
<dbReference type="GO" id="GO:0005886">
    <property type="term" value="C:plasma membrane"/>
    <property type="evidence" value="ECO:0007669"/>
    <property type="project" value="UniProtKB-SubCell"/>
</dbReference>
<protein>
    <recommendedName>
        <fullName evidence="3">histidine kinase</fullName>
        <ecNumber evidence="3">2.7.13.3</ecNumber>
    </recommendedName>
</protein>
<dbReference type="Pfam" id="PF08447">
    <property type="entry name" value="PAS_3"/>
    <property type="match status" value="1"/>
</dbReference>
<dbReference type="InterPro" id="IPR011006">
    <property type="entry name" value="CheY-like_superfamily"/>
</dbReference>
<feature type="domain" description="PAC" evidence="21">
    <location>
        <begin position="79"/>
        <end position="131"/>
    </location>
</feature>
<dbReference type="Gene3D" id="3.30.450.20">
    <property type="entry name" value="PAS domain"/>
    <property type="match status" value="2"/>
</dbReference>
<organism evidence="23 24">
    <name type="scientific">Mariniblastus fucicola</name>
    <dbReference type="NCBI Taxonomy" id="980251"/>
    <lineage>
        <taxon>Bacteria</taxon>
        <taxon>Pseudomonadati</taxon>
        <taxon>Planctomycetota</taxon>
        <taxon>Planctomycetia</taxon>
        <taxon>Pirellulales</taxon>
        <taxon>Pirellulaceae</taxon>
        <taxon>Mariniblastus</taxon>
    </lineage>
</organism>
<dbReference type="SUPFAM" id="SSF55874">
    <property type="entry name" value="ATPase domain of HSP90 chaperone/DNA topoisomerase II/histidine kinase"/>
    <property type="match status" value="1"/>
</dbReference>
<feature type="modified residue" description="4-aspartylphosphate" evidence="16">
    <location>
        <position position="567"/>
    </location>
</feature>
<dbReference type="InterPro" id="IPR003661">
    <property type="entry name" value="HisK_dim/P_dom"/>
</dbReference>
<feature type="domain" description="Response regulatory" evidence="19">
    <location>
        <begin position="655"/>
        <end position="775"/>
    </location>
</feature>
<dbReference type="Pfam" id="PF08448">
    <property type="entry name" value="PAS_4"/>
    <property type="match status" value="1"/>
</dbReference>
<evidence type="ECO:0000259" key="21">
    <source>
        <dbReference type="PROSITE" id="PS50113"/>
    </source>
</evidence>
<dbReference type="CDD" id="cd17546">
    <property type="entry name" value="REC_hyHK_CKI1_RcsC-like"/>
    <property type="match status" value="1"/>
</dbReference>
<dbReference type="InterPro" id="IPR000014">
    <property type="entry name" value="PAS"/>
</dbReference>
<accession>A0A5B9P497</accession>
<dbReference type="FunFam" id="1.10.287.130:FF:000038">
    <property type="entry name" value="Sensory transduction histidine kinase"/>
    <property type="match status" value="1"/>
</dbReference>
<evidence type="ECO:0000256" key="8">
    <source>
        <dbReference type="ARBA" id="ARBA00022741"/>
    </source>
</evidence>
<dbReference type="InterPro" id="IPR036641">
    <property type="entry name" value="HPT_dom_sf"/>
</dbReference>
<dbReference type="SMART" id="SM00086">
    <property type="entry name" value="PAC"/>
    <property type="match status" value="2"/>
</dbReference>
<dbReference type="InterPro" id="IPR003594">
    <property type="entry name" value="HATPase_dom"/>
</dbReference>
<dbReference type="InterPro" id="IPR005467">
    <property type="entry name" value="His_kinase_dom"/>
</dbReference>